<name>A0A392SA07_9FABA</name>
<evidence type="ECO:0000313" key="2">
    <source>
        <dbReference type="Proteomes" id="UP000265520"/>
    </source>
</evidence>
<protein>
    <submittedName>
        <fullName evidence="1">Transducin/WD-like repeat-protein</fullName>
    </submittedName>
</protein>
<feature type="non-terminal residue" evidence="1">
    <location>
        <position position="1"/>
    </location>
</feature>
<proteinExistence type="predicted"/>
<comment type="caution">
    <text evidence="1">The sequence shown here is derived from an EMBL/GenBank/DDBJ whole genome shotgun (WGS) entry which is preliminary data.</text>
</comment>
<keyword evidence="2" id="KW-1185">Reference proteome</keyword>
<accession>A0A392SA07</accession>
<sequence length="47" mass="4673">VTMIKVLDASGPPGLPSLLTATASGTVLTTAISALSFSPDGEVLRNC</sequence>
<evidence type="ECO:0000313" key="1">
    <source>
        <dbReference type="EMBL" id="MCI45302.1"/>
    </source>
</evidence>
<dbReference type="AlphaFoldDB" id="A0A392SA07"/>
<organism evidence="1 2">
    <name type="scientific">Trifolium medium</name>
    <dbReference type="NCBI Taxonomy" id="97028"/>
    <lineage>
        <taxon>Eukaryota</taxon>
        <taxon>Viridiplantae</taxon>
        <taxon>Streptophyta</taxon>
        <taxon>Embryophyta</taxon>
        <taxon>Tracheophyta</taxon>
        <taxon>Spermatophyta</taxon>
        <taxon>Magnoliopsida</taxon>
        <taxon>eudicotyledons</taxon>
        <taxon>Gunneridae</taxon>
        <taxon>Pentapetalae</taxon>
        <taxon>rosids</taxon>
        <taxon>fabids</taxon>
        <taxon>Fabales</taxon>
        <taxon>Fabaceae</taxon>
        <taxon>Papilionoideae</taxon>
        <taxon>50 kb inversion clade</taxon>
        <taxon>NPAAA clade</taxon>
        <taxon>Hologalegina</taxon>
        <taxon>IRL clade</taxon>
        <taxon>Trifolieae</taxon>
        <taxon>Trifolium</taxon>
    </lineage>
</organism>
<dbReference type="Proteomes" id="UP000265520">
    <property type="component" value="Unassembled WGS sequence"/>
</dbReference>
<dbReference type="EMBL" id="LXQA010342318">
    <property type="protein sequence ID" value="MCI45302.1"/>
    <property type="molecule type" value="Genomic_DNA"/>
</dbReference>
<reference evidence="1 2" key="1">
    <citation type="journal article" date="2018" name="Front. Plant Sci.">
        <title>Red Clover (Trifolium pratense) and Zigzag Clover (T. medium) - A Picture of Genomic Similarities and Differences.</title>
        <authorList>
            <person name="Dluhosova J."/>
            <person name="Istvanek J."/>
            <person name="Nedelnik J."/>
            <person name="Repkova J."/>
        </authorList>
    </citation>
    <scope>NUCLEOTIDE SEQUENCE [LARGE SCALE GENOMIC DNA]</scope>
    <source>
        <strain evidence="2">cv. 10/8</strain>
        <tissue evidence="1">Leaf</tissue>
    </source>
</reference>